<keyword evidence="9" id="KW-1185">Reference proteome</keyword>
<dbReference type="GO" id="GO:0046677">
    <property type="term" value="P:response to antibiotic"/>
    <property type="evidence" value="ECO:0007669"/>
    <property type="project" value="TreeGrafter"/>
</dbReference>
<dbReference type="InterPro" id="IPR006143">
    <property type="entry name" value="RND_pump_MFP"/>
</dbReference>
<dbReference type="PANTHER" id="PTHR30158">
    <property type="entry name" value="ACRA/E-RELATED COMPONENT OF DRUG EFFLUX TRANSPORTER"/>
    <property type="match status" value="1"/>
</dbReference>
<evidence type="ECO:0000259" key="6">
    <source>
        <dbReference type="Pfam" id="PF25944"/>
    </source>
</evidence>
<dbReference type="GO" id="GO:0030313">
    <property type="term" value="C:cell envelope"/>
    <property type="evidence" value="ECO:0007669"/>
    <property type="project" value="UniProtKB-SubCell"/>
</dbReference>
<dbReference type="GO" id="GO:0005886">
    <property type="term" value="C:plasma membrane"/>
    <property type="evidence" value="ECO:0007669"/>
    <property type="project" value="TreeGrafter"/>
</dbReference>
<proteinExistence type="inferred from homology"/>
<dbReference type="PANTHER" id="PTHR30158:SF10">
    <property type="entry name" value="CATION EFFLUX PUMP"/>
    <property type="match status" value="1"/>
</dbReference>
<dbReference type="RefSeq" id="WP_103524859.1">
    <property type="nucleotide sequence ID" value="NZ_JAIZDC010000008.1"/>
</dbReference>
<evidence type="ECO:0000259" key="5">
    <source>
        <dbReference type="Pfam" id="PF25917"/>
    </source>
</evidence>
<evidence type="ECO:0000313" key="9">
    <source>
        <dbReference type="Proteomes" id="UP000274139"/>
    </source>
</evidence>
<dbReference type="FunFam" id="2.40.420.20:FF:000001">
    <property type="entry name" value="Efflux RND transporter periplasmic adaptor subunit"/>
    <property type="match status" value="1"/>
</dbReference>
<feature type="domain" description="Multidrug resistance protein MdtA-like C-terminal permuted SH3" evidence="7">
    <location>
        <begin position="315"/>
        <end position="375"/>
    </location>
</feature>
<evidence type="ECO:0000256" key="3">
    <source>
        <dbReference type="SAM" id="Phobius"/>
    </source>
</evidence>
<dbReference type="InterPro" id="IPR058627">
    <property type="entry name" value="MdtA-like_C"/>
</dbReference>
<keyword evidence="3" id="KW-0472">Membrane</keyword>
<comment type="caution">
    <text evidence="8">The sequence shown here is derived from an EMBL/GenBank/DDBJ whole genome shotgun (WGS) entry which is preliminary data.</text>
</comment>
<dbReference type="Gene3D" id="1.10.287.470">
    <property type="entry name" value="Helix hairpin bin"/>
    <property type="match status" value="1"/>
</dbReference>
<keyword evidence="3" id="KW-1133">Transmembrane helix</keyword>
<dbReference type="InterPro" id="IPR058626">
    <property type="entry name" value="MdtA-like_b-barrel"/>
</dbReference>
<dbReference type="OrthoDB" id="9783047at2"/>
<reference evidence="8 9" key="1">
    <citation type="submission" date="2018-10" db="EMBL/GenBank/DDBJ databases">
        <title>Draft genome sequence of Aquitalea MWU14-2217 isolated from a wild cranberry bog in Provincetown, Massachusetts.</title>
        <authorList>
            <person name="Ebadzadsahrai G."/>
            <person name="Soby S."/>
        </authorList>
    </citation>
    <scope>NUCLEOTIDE SEQUENCE [LARGE SCALE GENOMIC DNA]</scope>
    <source>
        <strain evidence="8 9">MWU14-2217</strain>
    </source>
</reference>
<dbReference type="GO" id="GO:0022857">
    <property type="term" value="F:transmembrane transporter activity"/>
    <property type="evidence" value="ECO:0007669"/>
    <property type="project" value="InterPro"/>
</dbReference>
<feature type="domain" description="Multidrug resistance protein MdtA-like barrel-sandwich hybrid" evidence="5">
    <location>
        <begin position="75"/>
        <end position="216"/>
    </location>
</feature>
<dbReference type="InterPro" id="IPR058625">
    <property type="entry name" value="MdtA-like_BSH"/>
</dbReference>
<evidence type="ECO:0000259" key="4">
    <source>
        <dbReference type="Pfam" id="PF25876"/>
    </source>
</evidence>
<accession>A0A454JHX8</accession>
<gene>
    <name evidence="8" type="ORF">EAY64_11230</name>
</gene>
<dbReference type="Pfam" id="PF25967">
    <property type="entry name" value="RND-MFP_C"/>
    <property type="match status" value="1"/>
</dbReference>
<comment type="subcellular location">
    <subcellularLocation>
        <location evidence="1">Cell envelope</location>
    </subcellularLocation>
</comment>
<evidence type="ECO:0000313" key="8">
    <source>
        <dbReference type="EMBL" id="RMC96967.1"/>
    </source>
</evidence>
<dbReference type="Pfam" id="PF25917">
    <property type="entry name" value="BSH_RND"/>
    <property type="match status" value="1"/>
</dbReference>
<dbReference type="EMBL" id="RFAR01000044">
    <property type="protein sequence ID" value="RMC96967.1"/>
    <property type="molecule type" value="Genomic_DNA"/>
</dbReference>
<sequence length="399" mass="42074">MNLPIKGRRLQAMTAISFAVLAAIGTAGYLGLHSQRVQADVPAASPAVAVSAAVVQQQDVKTWSSFSGRLEAVERVELRSRVAGAIQSVHFREGALVKAGEVLITIDPAPYQAEVDRTSAQVMAAQSQLVYARGEQERATRMLADHAIAQRDADERNNAARAAEASLKAAQAALQTARLNLGYTAIRAPVSGRVGKLLLTTGNLVSAGPDSPVLTTLVSVNPVYASFDADEETVSQALAELGDAGAARNRLADIPLRIATSTEQSFPAKLQLVDNQVDGKSGTVKLRASVDNSEGVLMPGQFVRIQLGQAHSHPALLVAEQAIGTDQDKRFVMVIDKDSKARYREVHLGANVDGLRIVTTGLHAGERVIVDGLQKVQPGAAVAPHMVPMQSPVTAAANS</sequence>
<dbReference type="Pfam" id="PF25944">
    <property type="entry name" value="Beta-barrel_RND"/>
    <property type="match status" value="1"/>
</dbReference>
<dbReference type="Gene3D" id="2.40.30.170">
    <property type="match status" value="1"/>
</dbReference>
<organism evidence="8 9">
    <name type="scientific">Aquitalea palustris</name>
    <dbReference type="NCBI Taxonomy" id="2480983"/>
    <lineage>
        <taxon>Bacteria</taxon>
        <taxon>Pseudomonadati</taxon>
        <taxon>Pseudomonadota</taxon>
        <taxon>Betaproteobacteria</taxon>
        <taxon>Neisseriales</taxon>
        <taxon>Chromobacteriaceae</taxon>
        <taxon>Aquitalea</taxon>
    </lineage>
</organism>
<dbReference type="NCBIfam" id="TIGR01730">
    <property type="entry name" value="RND_mfp"/>
    <property type="match status" value="1"/>
</dbReference>
<feature type="transmembrane region" description="Helical" evidence="3">
    <location>
        <begin position="12"/>
        <end position="32"/>
    </location>
</feature>
<dbReference type="Proteomes" id="UP000274139">
    <property type="component" value="Unassembled WGS sequence"/>
</dbReference>
<dbReference type="Gene3D" id="2.40.420.20">
    <property type="match status" value="1"/>
</dbReference>
<dbReference type="SUPFAM" id="SSF111369">
    <property type="entry name" value="HlyD-like secretion proteins"/>
    <property type="match status" value="1"/>
</dbReference>
<feature type="domain" description="Multidrug resistance protein MdtA-like alpha-helical hairpin" evidence="4">
    <location>
        <begin position="117"/>
        <end position="184"/>
    </location>
</feature>
<evidence type="ECO:0000259" key="7">
    <source>
        <dbReference type="Pfam" id="PF25967"/>
    </source>
</evidence>
<name>A0A454JHX8_9NEIS</name>
<evidence type="ECO:0000256" key="2">
    <source>
        <dbReference type="ARBA" id="ARBA00009477"/>
    </source>
</evidence>
<dbReference type="Pfam" id="PF25876">
    <property type="entry name" value="HH_MFP_RND"/>
    <property type="match status" value="1"/>
</dbReference>
<evidence type="ECO:0000256" key="1">
    <source>
        <dbReference type="ARBA" id="ARBA00004196"/>
    </source>
</evidence>
<keyword evidence="3" id="KW-0812">Transmembrane</keyword>
<protein>
    <submittedName>
        <fullName evidence="8">Efflux RND transporter periplasmic adaptor subunit</fullName>
    </submittedName>
</protein>
<comment type="similarity">
    <text evidence="2">Belongs to the membrane fusion protein (MFP) (TC 8.A.1) family.</text>
</comment>
<dbReference type="AlphaFoldDB" id="A0A454JHX8"/>
<dbReference type="InterPro" id="IPR058624">
    <property type="entry name" value="MdtA-like_HH"/>
</dbReference>
<feature type="domain" description="Multidrug resistance protein MdtA-like beta-barrel" evidence="6">
    <location>
        <begin position="253"/>
        <end position="307"/>
    </location>
</feature>
<dbReference type="Gene3D" id="2.40.50.100">
    <property type="match status" value="1"/>
</dbReference>